<feature type="transmembrane region" description="Helical" evidence="18">
    <location>
        <begin position="326"/>
        <end position="344"/>
    </location>
</feature>
<dbReference type="Proteomes" id="UP000694846">
    <property type="component" value="Unplaced"/>
</dbReference>
<gene>
    <name evidence="20" type="primary">Flvcr2_1</name>
    <name evidence="22" type="synonym">LOC112686271</name>
    <name evidence="20" type="ORF">g.165045</name>
</gene>
<keyword evidence="2" id="KW-0813">Transport</keyword>
<dbReference type="RefSeq" id="XP_025414259.1">
    <property type="nucleotide sequence ID" value="XM_025558474.1"/>
</dbReference>
<feature type="transmembrane region" description="Helical" evidence="18">
    <location>
        <begin position="97"/>
        <end position="116"/>
    </location>
</feature>
<evidence type="ECO:0000256" key="9">
    <source>
        <dbReference type="ARBA" id="ARBA00023170"/>
    </source>
</evidence>
<keyword evidence="9 20" id="KW-0675">Receptor</keyword>
<evidence type="ECO:0000313" key="20">
    <source>
        <dbReference type="EMBL" id="MBY71938.1"/>
    </source>
</evidence>
<evidence type="ECO:0000256" key="5">
    <source>
        <dbReference type="ARBA" id="ARBA00022692"/>
    </source>
</evidence>
<protein>
    <recommendedName>
        <fullName evidence="16">Choline/ethanolamine transporter FLVCR1</fullName>
    </recommendedName>
    <alternativeName>
        <fullName evidence="17">Heme transporter FLVCR1</fullName>
    </alternativeName>
</protein>
<comment type="catalytic activity">
    <reaction evidence="11">
        <text>heme b(in) = heme b(out)</text>
        <dbReference type="Rhea" id="RHEA:75443"/>
        <dbReference type="ChEBI" id="CHEBI:60344"/>
    </reaction>
</comment>
<dbReference type="InterPro" id="IPR049680">
    <property type="entry name" value="FLVCR1-2_SLC49-like"/>
</dbReference>
<feature type="domain" description="Major facilitator superfamily (MFS) profile" evidence="19">
    <location>
        <begin position="32"/>
        <end position="439"/>
    </location>
</feature>
<feature type="transmembrane region" description="Helical" evidence="18">
    <location>
        <begin position="198"/>
        <end position="217"/>
    </location>
</feature>
<feature type="transmembrane region" description="Helical" evidence="18">
    <location>
        <begin position="419"/>
        <end position="438"/>
    </location>
</feature>
<evidence type="ECO:0000256" key="17">
    <source>
        <dbReference type="ARBA" id="ARBA00080886"/>
    </source>
</evidence>
<evidence type="ECO:0000256" key="16">
    <source>
        <dbReference type="ARBA" id="ARBA00068050"/>
    </source>
</evidence>
<evidence type="ECO:0000313" key="21">
    <source>
        <dbReference type="Proteomes" id="UP000694846"/>
    </source>
</evidence>
<accession>A0A2S2Q2E4</accession>
<evidence type="ECO:0000256" key="1">
    <source>
        <dbReference type="ARBA" id="ARBA00004651"/>
    </source>
</evidence>
<feature type="transmembrane region" description="Helical" evidence="18">
    <location>
        <begin position="350"/>
        <end position="368"/>
    </location>
</feature>
<dbReference type="Gene3D" id="1.20.1250.20">
    <property type="entry name" value="MFS general substrate transporter like domains"/>
    <property type="match status" value="1"/>
</dbReference>
<keyword evidence="7" id="KW-0265">Erythrocyte maturation</keyword>
<evidence type="ECO:0000256" key="14">
    <source>
        <dbReference type="ARBA" id="ARBA00046338"/>
    </source>
</evidence>
<keyword evidence="3" id="KW-1003">Cell membrane</keyword>
<name>A0A2S2Q2E4_9HEMI</name>
<dbReference type="OrthoDB" id="422206at2759"/>
<feature type="transmembrane region" description="Helical" evidence="18">
    <location>
        <begin position="294"/>
        <end position="314"/>
    </location>
</feature>
<dbReference type="GO" id="GO:0015232">
    <property type="term" value="F:heme transmembrane transporter activity"/>
    <property type="evidence" value="ECO:0007669"/>
    <property type="project" value="UniProtKB-ARBA"/>
</dbReference>
<dbReference type="FunFam" id="1.20.1250.20:FF:000184">
    <property type="entry name" value="Feline leukemia virus subgroup C receptor-related protein 1"/>
    <property type="match status" value="1"/>
</dbReference>
<dbReference type="PANTHER" id="PTHR10924">
    <property type="entry name" value="MAJOR FACILITATOR SUPERFAMILY PROTEIN-RELATED"/>
    <property type="match status" value="1"/>
</dbReference>
<feature type="transmembrane region" description="Helical" evidence="18">
    <location>
        <begin position="122"/>
        <end position="144"/>
    </location>
</feature>
<dbReference type="InterPro" id="IPR020846">
    <property type="entry name" value="MFS_dom"/>
</dbReference>
<keyword evidence="6 18" id="KW-1133">Transmembrane helix</keyword>
<reference evidence="22" key="2">
    <citation type="submission" date="2025-04" db="UniProtKB">
        <authorList>
            <consortium name="RefSeq"/>
        </authorList>
    </citation>
    <scope>IDENTIFICATION</scope>
    <source>
        <tissue evidence="22">Whole body</tissue>
    </source>
</reference>
<evidence type="ECO:0000256" key="2">
    <source>
        <dbReference type="ARBA" id="ARBA00022448"/>
    </source>
</evidence>
<comment type="function">
    <text evidence="15">Uniporter that mediates the transport of extracellular choline and ethanolamine into cells, thereby playing a key role in phospholipid biosynthesis. Choline and ethanolamine are the precursors of phosphatidylcholine and phosphatidylethanolamine, respectively, the two most abundant phospholipids. Transport is not coupled with proton transport and is exclusively driven by the choline (or ethanolamine) gradient across the plasma membrane. Also acts as a heme b transporter that mediates heme efflux from the cytoplasm to the extracellular compartment.</text>
</comment>
<evidence type="ECO:0000259" key="19">
    <source>
        <dbReference type="PROSITE" id="PS50850"/>
    </source>
</evidence>
<evidence type="ECO:0000256" key="18">
    <source>
        <dbReference type="SAM" id="Phobius"/>
    </source>
</evidence>
<sequence>MPDATDYGVNGNMQNALPIVIDCKLYKRRWPMLLLFVLCSMASAAQWIQYSIISNVIQKFYNVSSFTVDLTSIVYMITYIPLIFPASWILDKMGLRVAMIAGAFGTMIGAWFKVASSRPDRFYMTMFGQTIVASSQVFILNLPARLAAVWFGPSEVSTACSIGVFGNQLGVALGFLLPPLVVHDSDDLYDISSGLSRMFYTTAIVSTVVFLLVYFFVTASPPLPPSLAQANQRSTTNNNDPRNFIKSLWRLIGNYGFVLLLLSYGMNVGSFYAISTLLNQIILQYFPDNAVDAGRIGLSIVVAGMFGSVVCGFVLDKTHLFKETTLVVYACSLFGMIVYTFTLSCGHISIVYLSAILLGFFMTGYLAVGYELAAELTYPESEGTSSGMLNAVVQVFGIIFTLVYGWILQASGDKKANLFLAGTLVLGTLFTAMIPSDLRRQAAQQKKSLIN</sequence>
<dbReference type="GO" id="GO:0005886">
    <property type="term" value="C:plasma membrane"/>
    <property type="evidence" value="ECO:0007669"/>
    <property type="project" value="UniProtKB-SubCell"/>
</dbReference>
<dbReference type="GO" id="GO:0020037">
    <property type="term" value="F:heme binding"/>
    <property type="evidence" value="ECO:0007669"/>
    <property type="project" value="TreeGrafter"/>
</dbReference>
<evidence type="ECO:0000256" key="4">
    <source>
        <dbReference type="ARBA" id="ARBA00022553"/>
    </source>
</evidence>
<dbReference type="InterPro" id="IPR011701">
    <property type="entry name" value="MFS"/>
</dbReference>
<dbReference type="CDD" id="cd17398">
    <property type="entry name" value="MFS_FLVCR_like"/>
    <property type="match status" value="1"/>
</dbReference>
<dbReference type="PANTHER" id="PTHR10924:SF4">
    <property type="entry name" value="GH15861P"/>
    <property type="match status" value="1"/>
</dbReference>
<dbReference type="GO" id="GO:0031966">
    <property type="term" value="C:mitochondrial membrane"/>
    <property type="evidence" value="ECO:0007669"/>
    <property type="project" value="UniProtKB-ARBA"/>
</dbReference>
<keyword evidence="5 18" id="KW-0812">Transmembrane</keyword>
<dbReference type="GO" id="GO:0043249">
    <property type="term" value="P:erythrocyte maturation"/>
    <property type="evidence" value="ECO:0007669"/>
    <property type="project" value="UniProtKB-KW"/>
</dbReference>
<evidence type="ECO:0000256" key="10">
    <source>
        <dbReference type="ARBA" id="ARBA00023180"/>
    </source>
</evidence>
<evidence type="ECO:0000256" key="3">
    <source>
        <dbReference type="ARBA" id="ARBA00022475"/>
    </source>
</evidence>
<dbReference type="PROSITE" id="PS50850">
    <property type="entry name" value="MFS"/>
    <property type="match status" value="1"/>
</dbReference>
<keyword evidence="10" id="KW-0325">Glycoprotein</keyword>
<dbReference type="EMBL" id="GGMS01002735">
    <property type="protein sequence ID" value="MBY71938.1"/>
    <property type="molecule type" value="Transcribed_RNA"/>
</dbReference>
<evidence type="ECO:0000256" key="7">
    <source>
        <dbReference type="ARBA" id="ARBA00023057"/>
    </source>
</evidence>
<evidence type="ECO:0000313" key="22">
    <source>
        <dbReference type="RefSeq" id="XP_025414259.1"/>
    </source>
</evidence>
<dbReference type="SUPFAM" id="SSF103473">
    <property type="entry name" value="MFS general substrate transporter"/>
    <property type="match status" value="1"/>
</dbReference>
<keyword evidence="4" id="KW-0597">Phosphoprotein</keyword>
<evidence type="ECO:0000256" key="8">
    <source>
        <dbReference type="ARBA" id="ARBA00023136"/>
    </source>
</evidence>
<feature type="transmembrane region" description="Helical" evidence="18">
    <location>
        <begin position="156"/>
        <end position="178"/>
    </location>
</feature>
<evidence type="ECO:0000256" key="12">
    <source>
        <dbReference type="ARBA" id="ARBA00036811"/>
    </source>
</evidence>
<feature type="transmembrane region" description="Helical" evidence="18">
    <location>
        <begin position="252"/>
        <end position="274"/>
    </location>
</feature>
<organism evidence="20">
    <name type="scientific">Sipha flava</name>
    <name type="common">yellow sugarcane aphid</name>
    <dbReference type="NCBI Taxonomy" id="143950"/>
    <lineage>
        <taxon>Eukaryota</taxon>
        <taxon>Metazoa</taxon>
        <taxon>Ecdysozoa</taxon>
        <taxon>Arthropoda</taxon>
        <taxon>Hexapoda</taxon>
        <taxon>Insecta</taxon>
        <taxon>Pterygota</taxon>
        <taxon>Neoptera</taxon>
        <taxon>Paraneoptera</taxon>
        <taxon>Hemiptera</taxon>
        <taxon>Sternorrhyncha</taxon>
        <taxon>Aphidomorpha</taxon>
        <taxon>Aphidoidea</taxon>
        <taxon>Aphididae</taxon>
        <taxon>Sipha</taxon>
    </lineage>
</organism>
<comment type="catalytic activity">
    <reaction evidence="13">
        <text>ethanolamine(in) = ethanolamine(out)</text>
        <dbReference type="Rhea" id="RHEA:32747"/>
        <dbReference type="ChEBI" id="CHEBI:57603"/>
    </reaction>
</comment>
<evidence type="ECO:0000256" key="11">
    <source>
        <dbReference type="ARBA" id="ARBA00035075"/>
    </source>
</evidence>
<dbReference type="Pfam" id="PF07690">
    <property type="entry name" value="MFS_1"/>
    <property type="match status" value="1"/>
</dbReference>
<dbReference type="AlphaFoldDB" id="A0A2S2Q2E4"/>
<dbReference type="GO" id="GO:0097037">
    <property type="term" value="P:heme export"/>
    <property type="evidence" value="ECO:0007669"/>
    <property type="project" value="TreeGrafter"/>
</dbReference>
<evidence type="ECO:0000256" key="13">
    <source>
        <dbReference type="ARBA" id="ARBA00045087"/>
    </source>
</evidence>
<comment type="catalytic activity">
    <reaction evidence="12">
        <text>choline(out) = choline(in)</text>
        <dbReference type="Rhea" id="RHEA:32751"/>
        <dbReference type="ChEBI" id="CHEBI:15354"/>
    </reaction>
</comment>
<comment type="similarity">
    <text evidence="14">Belongs to the major facilitator superfamily. Feline leukemia virus subgroup C receptor (TC 2.A.1.28.1) family.</text>
</comment>
<feature type="transmembrane region" description="Helical" evidence="18">
    <location>
        <begin position="33"/>
        <end position="53"/>
    </location>
</feature>
<feature type="transmembrane region" description="Helical" evidence="18">
    <location>
        <begin position="388"/>
        <end position="407"/>
    </location>
</feature>
<proteinExistence type="inferred from homology"/>
<dbReference type="GO" id="GO:0006783">
    <property type="term" value="P:heme biosynthetic process"/>
    <property type="evidence" value="ECO:0007669"/>
    <property type="project" value="UniProtKB-ARBA"/>
</dbReference>
<evidence type="ECO:0000256" key="6">
    <source>
        <dbReference type="ARBA" id="ARBA00022989"/>
    </source>
</evidence>
<keyword evidence="21" id="KW-1185">Reference proteome</keyword>
<feature type="transmembrane region" description="Helical" evidence="18">
    <location>
        <begin position="73"/>
        <end position="90"/>
    </location>
</feature>
<comment type="subcellular location">
    <subcellularLocation>
        <location evidence="1">Cell membrane</location>
        <topology evidence="1">Multi-pass membrane protein</topology>
    </subcellularLocation>
</comment>
<keyword evidence="8 18" id="KW-0472">Membrane</keyword>
<evidence type="ECO:0000256" key="15">
    <source>
        <dbReference type="ARBA" id="ARBA00060240"/>
    </source>
</evidence>
<dbReference type="InterPro" id="IPR036259">
    <property type="entry name" value="MFS_trans_sf"/>
</dbReference>
<reference evidence="20" key="1">
    <citation type="submission" date="2018-04" db="EMBL/GenBank/DDBJ databases">
        <title>Transcriptome assembly of Sipha flava.</title>
        <authorList>
            <person name="Scully E.D."/>
            <person name="Geib S.M."/>
            <person name="Palmer N.A."/>
            <person name="Koch K."/>
            <person name="Bradshaw J."/>
            <person name="Heng-Moss T."/>
            <person name="Sarath G."/>
        </authorList>
    </citation>
    <scope>NUCLEOTIDE SEQUENCE</scope>
</reference>